<organism evidence="1 2">
    <name type="scientific">Kribbella flavida (strain DSM 17836 / JCM 10339 / NBRC 14399)</name>
    <dbReference type="NCBI Taxonomy" id="479435"/>
    <lineage>
        <taxon>Bacteria</taxon>
        <taxon>Bacillati</taxon>
        <taxon>Actinomycetota</taxon>
        <taxon>Actinomycetes</taxon>
        <taxon>Propionibacteriales</taxon>
        <taxon>Kribbellaceae</taxon>
        <taxon>Kribbella</taxon>
    </lineage>
</organism>
<evidence type="ECO:0000313" key="1">
    <source>
        <dbReference type="EMBL" id="ADB35642.1"/>
    </source>
</evidence>
<dbReference type="HOGENOM" id="CLU_2585136_0_0_11"/>
<accession>D2PZS6</accession>
<dbReference type="KEGG" id="kfl:Kfla_6650"/>
<reference evidence="1 2" key="2">
    <citation type="journal article" date="2010" name="Stand. Genomic Sci.">
        <title>Complete genome sequence of Kribbella flavida type strain (IFO 14399).</title>
        <authorList>
            <person name="Pukall R."/>
            <person name="Lapidus A."/>
            <person name="Glavina Del Rio T."/>
            <person name="Copeland A."/>
            <person name="Tice H."/>
            <person name="Cheng J.-F."/>
            <person name="Lucas S."/>
            <person name="Chen F."/>
            <person name="Nolan M."/>
            <person name="LaButti K."/>
            <person name="Pati A."/>
            <person name="Ivanova N."/>
            <person name="Mavrommatis K."/>
            <person name="Mikhailova N."/>
            <person name="Pitluck S."/>
            <person name="Bruce D."/>
            <person name="Goodwin L."/>
            <person name="Land M."/>
            <person name="Hauser L."/>
            <person name="Chang Y.-J."/>
            <person name="Jeffries C.D."/>
            <person name="Chen A."/>
            <person name="Palaniappan K."/>
            <person name="Chain P."/>
            <person name="Rohde M."/>
            <person name="Goeker M."/>
            <person name="Bristow J."/>
            <person name="Eisen J.A."/>
            <person name="Markowitz V."/>
            <person name="Hugenholtz P."/>
            <person name="Kyrpides N.C."/>
            <person name="Klenk H.-P."/>
            <person name="Brettin T."/>
        </authorList>
    </citation>
    <scope>NUCLEOTIDE SEQUENCE [LARGE SCALE GENOMIC DNA]</scope>
    <source>
        <strain evidence="2">DSM 17836 / JCM 10339 / NBRC 14399</strain>
    </source>
</reference>
<dbReference type="EMBL" id="CP001736">
    <property type="protein sequence ID" value="ADB35642.1"/>
    <property type="molecule type" value="Genomic_DNA"/>
</dbReference>
<proteinExistence type="predicted"/>
<dbReference type="Proteomes" id="UP000007967">
    <property type="component" value="Chromosome"/>
</dbReference>
<name>D2PZS6_KRIFD</name>
<dbReference type="AlphaFoldDB" id="D2PZS6"/>
<gene>
    <name evidence="1" type="ordered locus">Kfla_6650</name>
</gene>
<reference evidence="2" key="1">
    <citation type="submission" date="2009-09" db="EMBL/GenBank/DDBJ databases">
        <title>The complete genome of Kribbella flavida DSM 17836.</title>
        <authorList>
            <consortium name="US DOE Joint Genome Institute (JGI-PGF)"/>
            <person name="Lucas S."/>
            <person name="Copeland A."/>
            <person name="Lapidus A."/>
            <person name="Glavina del Rio T."/>
            <person name="Dalin E."/>
            <person name="Tice H."/>
            <person name="Bruce D."/>
            <person name="Goodwin L."/>
            <person name="Pitluck S."/>
            <person name="Kyrpides N."/>
            <person name="Mavromatis K."/>
            <person name="Ivanova N."/>
            <person name="Saunders E."/>
            <person name="Brettin T."/>
            <person name="Detter J.C."/>
            <person name="Han C."/>
            <person name="Larimer F."/>
            <person name="Land M."/>
            <person name="Hauser L."/>
            <person name="Markowitz V."/>
            <person name="Cheng J.-F."/>
            <person name="Hugenholtz P."/>
            <person name="Woyke T."/>
            <person name="Wu D."/>
            <person name="Pukall R."/>
            <person name="Klenk H.-P."/>
            <person name="Eisen J.A."/>
        </authorList>
    </citation>
    <scope>NUCLEOTIDE SEQUENCE [LARGE SCALE GENOMIC DNA]</scope>
    <source>
        <strain evidence="2">DSM 17836 / JCM 10339 / NBRC 14399</strain>
    </source>
</reference>
<protein>
    <submittedName>
        <fullName evidence="1">Uncharacterized protein</fullName>
    </submittedName>
</protein>
<evidence type="ECO:0000313" key="2">
    <source>
        <dbReference type="Proteomes" id="UP000007967"/>
    </source>
</evidence>
<dbReference type="STRING" id="479435.Kfla_6650"/>
<keyword evidence="2" id="KW-1185">Reference proteome</keyword>
<sequence length="80" mass="8952">MGSWGDRRKERKLIEAIEEAGSQKQKWEGAQKAAREAHGLPGRMTAIKGAADGINRAGRAEKAATKKLEKFYRKQAEKDR</sequence>